<proteinExistence type="predicted"/>
<dbReference type="AlphaFoldDB" id="A0AAV1FE16"/>
<feature type="compositionally biased region" description="Basic and acidic residues" evidence="1">
    <location>
        <begin position="31"/>
        <end position="40"/>
    </location>
</feature>
<feature type="compositionally biased region" description="Acidic residues" evidence="1">
    <location>
        <begin position="72"/>
        <end position="84"/>
    </location>
</feature>
<gene>
    <name evidence="2" type="ORF">XNOV1_A027768</name>
</gene>
<feature type="region of interest" description="Disordered" evidence="1">
    <location>
        <begin position="1"/>
        <end position="86"/>
    </location>
</feature>
<feature type="compositionally biased region" description="Basic and acidic residues" evidence="1">
    <location>
        <begin position="8"/>
        <end position="18"/>
    </location>
</feature>
<evidence type="ECO:0000313" key="2">
    <source>
        <dbReference type="EMBL" id="CAJ1059427.1"/>
    </source>
</evidence>
<accession>A0AAV1FE16</accession>
<evidence type="ECO:0000313" key="3">
    <source>
        <dbReference type="Proteomes" id="UP001178508"/>
    </source>
</evidence>
<sequence length="131" mass="13827">MLLIDRLPTPHEDLRAGDGETEGGHPGMDGRGQRGGERGNKTGQRGGSDREEGPPQHPAPRPSPRSLLLPLPEEEEEEEEEEAVSELQACPCSFQVSPSALAPAKVTAVSATERAPDAPPPSVLGAQPGRR</sequence>
<dbReference type="Proteomes" id="UP001178508">
    <property type="component" value="Chromosome 7"/>
</dbReference>
<name>A0AAV1FE16_XYRNO</name>
<dbReference type="EMBL" id="OY660870">
    <property type="protein sequence ID" value="CAJ1059427.1"/>
    <property type="molecule type" value="Genomic_DNA"/>
</dbReference>
<keyword evidence="3" id="KW-1185">Reference proteome</keyword>
<protein>
    <submittedName>
        <fullName evidence="2">Uncharacterized protein</fullName>
    </submittedName>
</protein>
<reference evidence="2" key="1">
    <citation type="submission" date="2023-08" db="EMBL/GenBank/DDBJ databases">
        <authorList>
            <person name="Alioto T."/>
            <person name="Alioto T."/>
            <person name="Gomez Garrido J."/>
        </authorList>
    </citation>
    <scope>NUCLEOTIDE SEQUENCE</scope>
</reference>
<evidence type="ECO:0000256" key="1">
    <source>
        <dbReference type="SAM" id="MobiDB-lite"/>
    </source>
</evidence>
<feature type="region of interest" description="Disordered" evidence="1">
    <location>
        <begin position="108"/>
        <end position="131"/>
    </location>
</feature>
<organism evidence="2 3">
    <name type="scientific">Xyrichtys novacula</name>
    <name type="common">Pearly razorfish</name>
    <name type="synonym">Hemipteronotus novacula</name>
    <dbReference type="NCBI Taxonomy" id="13765"/>
    <lineage>
        <taxon>Eukaryota</taxon>
        <taxon>Metazoa</taxon>
        <taxon>Chordata</taxon>
        <taxon>Craniata</taxon>
        <taxon>Vertebrata</taxon>
        <taxon>Euteleostomi</taxon>
        <taxon>Actinopterygii</taxon>
        <taxon>Neopterygii</taxon>
        <taxon>Teleostei</taxon>
        <taxon>Neoteleostei</taxon>
        <taxon>Acanthomorphata</taxon>
        <taxon>Eupercaria</taxon>
        <taxon>Labriformes</taxon>
        <taxon>Labridae</taxon>
        <taxon>Xyrichtys</taxon>
    </lineage>
</organism>